<organism evidence="2 3">
    <name type="scientific">Virgibacillus natechei</name>
    <dbReference type="NCBI Taxonomy" id="1216297"/>
    <lineage>
        <taxon>Bacteria</taxon>
        <taxon>Bacillati</taxon>
        <taxon>Bacillota</taxon>
        <taxon>Bacilli</taxon>
        <taxon>Bacillales</taxon>
        <taxon>Bacillaceae</taxon>
        <taxon>Virgibacillus</taxon>
    </lineage>
</organism>
<keyword evidence="3" id="KW-1185">Reference proteome</keyword>
<comment type="caution">
    <text evidence="2">The sequence shown here is derived from an EMBL/GenBank/DDBJ whole genome shotgun (WGS) entry which is preliminary data.</text>
</comment>
<keyword evidence="1" id="KW-1133">Transmembrane helix</keyword>
<dbReference type="EMBL" id="JAGGKX010000013">
    <property type="protein sequence ID" value="MBP1970457.1"/>
    <property type="molecule type" value="Genomic_DNA"/>
</dbReference>
<dbReference type="Proteomes" id="UP001519345">
    <property type="component" value="Unassembled WGS sequence"/>
</dbReference>
<evidence type="ECO:0000313" key="2">
    <source>
        <dbReference type="EMBL" id="MBP1970457.1"/>
    </source>
</evidence>
<sequence length="165" mass="18711">MEKKINKKSKKLEAVLWTIALPGFAHLLNHKYFKGFILIGLEFLVNVMGNFNRIIVLSFNGEIAEAVQQTNYLWLMFYPCLYFFAIWDAYKDAGGGKKPFAYLPLVFSAYFVTVGLIFSPTFTIFGTLIGPMWLPILFLPIGLSVGAIIRWILVKVYTNAANETP</sequence>
<feature type="transmembrane region" description="Helical" evidence="1">
    <location>
        <begin position="102"/>
        <end position="125"/>
    </location>
</feature>
<feature type="transmembrane region" description="Helical" evidence="1">
    <location>
        <begin position="132"/>
        <end position="153"/>
    </location>
</feature>
<feature type="transmembrane region" description="Helical" evidence="1">
    <location>
        <begin position="35"/>
        <end position="59"/>
    </location>
</feature>
<proteinExistence type="predicted"/>
<evidence type="ECO:0000313" key="3">
    <source>
        <dbReference type="Proteomes" id="UP001519345"/>
    </source>
</evidence>
<name>A0ABS4IHM2_9BACI</name>
<dbReference type="RefSeq" id="WP_209463582.1">
    <property type="nucleotide sequence ID" value="NZ_CP110224.1"/>
</dbReference>
<protein>
    <submittedName>
        <fullName evidence="2">Uncharacterized protein</fullName>
    </submittedName>
</protein>
<gene>
    <name evidence="2" type="ORF">J2Z83_002578</name>
</gene>
<keyword evidence="1" id="KW-0812">Transmembrane</keyword>
<accession>A0ABS4IHM2</accession>
<evidence type="ECO:0000256" key="1">
    <source>
        <dbReference type="SAM" id="Phobius"/>
    </source>
</evidence>
<reference evidence="2 3" key="1">
    <citation type="submission" date="2021-03" db="EMBL/GenBank/DDBJ databases">
        <title>Genomic Encyclopedia of Type Strains, Phase IV (KMG-IV): sequencing the most valuable type-strain genomes for metagenomic binning, comparative biology and taxonomic classification.</title>
        <authorList>
            <person name="Goeker M."/>
        </authorList>
    </citation>
    <scope>NUCLEOTIDE SEQUENCE [LARGE SCALE GENOMIC DNA]</scope>
    <source>
        <strain evidence="2 3">DSM 25609</strain>
    </source>
</reference>
<keyword evidence="1" id="KW-0472">Membrane</keyword>
<feature type="transmembrane region" description="Helical" evidence="1">
    <location>
        <begin position="71"/>
        <end position="90"/>
    </location>
</feature>